<keyword evidence="1" id="KW-0012">Acyltransferase</keyword>
<evidence type="ECO:0000313" key="2">
    <source>
        <dbReference type="EnsemblMetazoa" id="PPA40809.1"/>
    </source>
</evidence>
<proteinExistence type="inferred from homology"/>
<dbReference type="PANTHER" id="PTHR15298:SF1">
    <property type="entry name" value="GLYCINE N-ACYLTRANSFERASE-LIKE PROTEIN"/>
    <property type="match status" value="1"/>
</dbReference>
<dbReference type="InterPro" id="IPR016181">
    <property type="entry name" value="Acyl_CoA_acyltransferase"/>
</dbReference>
<evidence type="ECO:0000256" key="1">
    <source>
        <dbReference type="RuleBase" id="RU368002"/>
    </source>
</evidence>
<dbReference type="GO" id="GO:0016410">
    <property type="term" value="F:N-acyltransferase activity"/>
    <property type="evidence" value="ECO:0000318"/>
    <property type="project" value="GO_Central"/>
</dbReference>
<dbReference type="InterPro" id="IPR000182">
    <property type="entry name" value="GNAT_dom"/>
</dbReference>
<dbReference type="Proteomes" id="UP000005239">
    <property type="component" value="Unassembled WGS sequence"/>
</dbReference>
<dbReference type="InterPro" id="IPR013653">
    <property type="entry name" value="GCN5-like_dom"/>
</dbReference>
<keyword evidence="1" id="KW-0808">Transferase</keyword>
<dbReference type="EnsemblMetazoa" id="PPA40809.1">
    <property type="protein sequence ID" value="PPA40809.1"/>
    <property type="gene ID" value="WBGene00279178"/>
</dbReference>
<dbReference type="PANTHER" id="PTHR15298">
    <property type="entry name" value="L-COA N-ACYLTRANSFERASE-RELATED"/>
    <property type="match status" value="1"/>
</dbReference>
<dbReference type="EC" id="2.3.1.-" evidence="1"/>
<reference evidence="3" key="1">
    <citation type="journal article" date="2008" name="Nat. Genet.">
        <title>The Pristionchus pacificus genome provides a unique perspective on nematode lifestyle and parasitism.</title>
        <authorList>
            <person name="Dieterich C."/>
            <person name="Clifton S.W."/>
            <person name="Schuster L.N."/>
            <person name="Chinwalla A."/>
            <person name="Delehaunty K."/>
            <person name="Dinkelacker I."/>
            <person name="Fulton L."/>
            <person name="Fulton R."/>
            <person name="Godfrey J."/>
            <person name="Minx P."/>
            <person name="Mitreva M."/>
            <person name="Roeseler W."/>
            <person name="Tian H."/>
            <person name="Witte H."/>
            <person name="Yang S.P."/>
            <person name="Wilson R.K."/>
            <person name="Sommer R.J."/>
        </authorList>
    </citation>
    <scope>NUCLEOTIDE SEQUENCE [LARGE SCALE GENOMIC DNA]</scope>
    <source>
        <strain evidence="3">PS312</strain>
    </source>
</reference>
<dbReference type="GO" id="GO:0047961">
    <property type="term" value="F:glycine N-acyltransferase activity"/>
    <property type="evidence" value="ECO:0007669"/>
    <property type="project" value="InterPro"/>
</dbReference>
<accession>A0A2A6CMI0</accession>
<dbReference type="InterPro" id="IPR010313">
    <property type="entry name" value="Glycine_N-acyltransferase"/>
</dbReference>
<protein>
    <recommendedName>
        <fullName evidence="1">Glycine N-acyltransferase-like protein</fullName>
        <ecNumber evidence="1">2.3.1.-</ecNumber>
    </recommendedName>
</protein>
<dbReference type="Gene3D" id="3.40.630.30">
    <property type="match status" value="1"/>
</dbReference>
<dbReference type="GO" id="GO:0005739">
    <property type="term" value="C:mitochondrion"/>
    <property type="evidence" value="ECO:0007669"/>
    <property type="project" value="InterPro"/>
</dbReference>
<evidence type="ECO:0000313" key="3">
    <source>
        <dbReference type="Proteomes" id="UP000005239"/>
    </source>
</evidence>
<dbReference type="PROSITE" id="PS51186">
    <property type="entry name" value="GNAT"/>
    <property type="match status" value="1"/>
</dbReference>
<dbReference type="SUPFAM" id="SSF55729">
    <property type="entry name" value="Acyl-CoA N-acyltransferases (Nat)"/>
    <property type="match status" value="1"/>
</dbReference>
<name>A0A2A6CMI0_PRIPA</name>
<dbReference type="AlphaFoldDB" id="A0A2A6CMI0"/>
<reference evidence="2" key="2">
    <citation type="submission" date="2022-06" db="UniProtKB">
        <authorList>
            <consortium name="EnsemblMetazoa"/>
        </authorList>
    </citation>
    <scope>IDENTIFICATION</scope>
    <source>
        <strain evidence="2">PS312</strain>
    </source>
</reference>
<organism evidence="2 3">
    <name type="scientific">Pristionchus pacificus</name>
    <name type="common">Parasitic nematode worm</name>
    <dbReference type="NCBI Taxonomy" id="54126"/>
    <lineage>
        <taxon>Eukaryota</taxon>
        <taxon>Metazoa</taxon>
        <taxon>Ecdysozoa</taxon>
        <taxon>Nematoda</taxon>
        <taxon>Chromadorea</taxon>
        <taxon>Rhabditida</taxon>
        <taxon>Rhabditina</taxon>
        <taxon>Diplogasteromorpha</taxon>
        <taxon>Diplogasteroidea</taxon>
        <taxon>Neodiplogasteridae</taxon>
        <taxon>Pristionchus</taxon>
    </lineage>
</organism>
<dbReference type="OrthoDB" id="61870at2759"/>
<comment type="similarity">
    <text evidence="1">Belongs to the glycine N-acyltransferase family.</text>
</comment>
<keyword evidence="3" id="KW-1185">Reference proteome</keyword>
<sequence length="308" mass="35668">MPEDLGDFTAPDRLKNLVNLLTENGKNNERFENFALLNTSKFVLEGGFPKEYMRYYAYPSTNPVYLFIVEIHPAKFPHVHVRTPSNGHDTQLLECSLKAILFALHSELKNHDEFLLEADTTVREVFFKLQREGASFETLYWGDFLPFYMNAKQKKDIVQEEFTVPKGYVISSINVPDEYEFIHKMWPFAGATPDSVTRERLENLPSVCTRDSDGQLASWELTHSLGAVTHLFTVEEHRGKGLGVLAENLLAQIYVKEGLHVYKYVVDSNVDVIRGTERHPYWSRWKIHDENNGEKEMMWSFNSFKYTG</sequence>
<accession>A0A8R1UX44</accession>
<gene>
    <name evidence="2" type="primary">WBGene00279178</name>
</gene>
<dbReference type="Pfam" id="PF08445">
    <property type="entry name" value="FR47"/>
    <property type="match status" value="1"/>
</dbReference>